<evidence type="ECO:0000313" key="19">
    <source>
        <dbReference type="EMBL" id="KAK0160775.1"/>
    </source>
</evidence>
<dbReference type="AlphaFoldDB" id="A0AA39CB26"/>
<comment type="subcellular location">
    <subcellularLocation>
        <location evidence="3">Cytoplasm</location>
    </subcellularLocation>
    <subcellularLocation>
        <location evidence="2">Nucleus</location>
    </subcellularLocation>
</comment>
<feature type="compositionally biased region" description="Basic and acidic residues" evidence="17">
    <location>
        <begin position="690"/>
        <end position="700"/>
    </location>
</feature>
<evidence type="ECO:0000256" key="10">
    <source>
        <dbReference type="ARBA" id="ARBA00022771"/>
    </source>
</evidence>
<name>A0AA39CB26_9HYME</name>
<evidence type="ECO:0000256" key="5">
    <source>
        <dbReference type="ARBA" id="ARBA00008117"/>
    </source>
</evidence>
<feature type="domain" description="RING-type" evidence="18">
    <location>
        <begin position="200"/>
        <end position="241"/>
    </location>
</feature>
<keyword evidence="12" id="KW-0862">Zinc</keyword>
<dbReference type="InterPro" id="IPR017907">
    <property type="entry name" value="Znf_RING_CS"/>
</dbReference>
<dbReference type="InterPro" id="IPR018957">
    <property type="entry name" value="Znf_C3HC4_RING-type"/>
</dbReference>
<evidence type="ECO:0000256" key="2">
    <source>
        <dbReference type="ARBA" id="ARBA00004123"/>
    </source>
</evidence>
<proteinExistence type="inferred from homology"/>
<keyword evidence="13" id="KW-0539">Nucleus</keyword>
<dbReference type="FunFam" id="3.30.40.10:FF:000112">
    <property type="entry name" value="RING finger protein 10"/>
    <property type="match status" value="1"/>
</dbReference>
<dbReference type="EMBL" id="JAQQBS010001423">
    <property type="protein sequence ID" value="KAK0160775.1"/>
    <property type="molecule type" value="Genomic_DNA"/>
</dbReference>
<dbReference type="EC" id="2.3.2.27" evidence="6"/>
<dbReference type="PANTHER" id="PTHR12983:SF9">
    <property type="entry name" value="E3 UBIQUITIN-PROTEIN LIGASE RNF10"/>
    <property type="match status" value="1"/>
</dbReference>
<keyword evidence="8" id="KW-0808">Transferase</keyword>
<evidence type="ECO:0000313" key="20">
    <source>
        <dbReference type="Proteomes" id="UP001168990"/>
    </source>
</evidence>
<comment type="similarity">
    <text evidence="5">Belongs to the RNF10 family.</text>
</comment>
<dbReference type="Pfam" id="PF00097">
    <property type="entry name" value="zf-C3HC4"/>
    <property type="match status" value="1"/>
</dbReference>
<dbReference type="GO" id="GO:0061630">
    <property type="term" value="F:ubiquitin protein ligase activity"/>
    <property type="evidence" value="ECO:0007669"/>
    <property type="project" value="UniProtKB-EC"/>
</dbReference>
<dbReference type="InterPro" id="IPR039739">
    <property type="entry name" value="MAG2/RNF10"/>
</dbReference>
<dbReference type="GO" id="GO:0005634">
    <property type="term" value="C:nucleus"/>
    <property type="evidence" value="ECO:0007669"/>
    <property type="project" value="UniProtKB-SubCell"/>
</dbReference>
<dbReference type="GO" id="GO:0000976">
    <property type="term" value="F:transcription cis-regulatory region binding"/>
    <property type="evidence" value="ECO:0007669"/>
    <property type="project" value="TreeGrafter"/>
</dbReference>
<evidence type="ECO:0000256" key="7">
    <source>
        <dbReference type="ARBA" id="ARBA00022490"/>
    </source>
</evidence>
<keyword evidence="9" id="KW-0479">Metal-binding</keyword>
<comment type="pathway">
    <text evidence="4">Protein modification; protein ubiquitination.</text>
</comment>
<evidence type="ECO:0000256" key="16">
    <source>
        <dbReference type="PROSITE-ProRule" id="PRU00175"/>
    </source>
</evidence>
<keyword evidence="10 16" id="KW-0863">Zinc-finger</keyword>
<reference evidence="19" key="1">
    <citation type="journal article" date="2023" name="bioRxiv">
        <title>Scaffold-level genome assemblies of two parasitoid biocontrol wasps reveal the parthenogenesis mechanism and an associated novel virus.</title>
        <authorList>
            <person name="Inwood S."/>
            <person name="Skelly J."/>
            <person name="Guhlin J."/>
            <person name="Harrop T."/>
            <person name="Goldson S."/>
            <person name="Dearden P."/>
        </authorList>
    </citation>
    <scope>NUCLEOTIDE SEQUENCE</scope>
    <source>
        <strain evidence="19">Irish</strain>
        <tissue evidence="19">Whole body</tissue>
    </source>
</reference>
<dbReference type="PROSITE" id="PS00518">
    <property type="entry name" value="ZF_RING_1"/>
    <property type="match status" value="1"/>
</dbReference>
<evidence type="ECO:0000256" key="1">
    <source>
        <dbReference type="ARBA" id="ARBA00000900"/>
    </source>
</evidence>
<evidence type="ECO:0000259" key="18">
    <source>
        <dbReference type="PROSITE" id="PS50089"/>
    </source>
</evidence>
<dbReference type="SUPFAM" id="SSF57850">
    <property type="entry name" value="RING/U-box"/>
    <property type="match status" value="1"/>
</dbReference>
<gene>
    <name evidence="19" type="ORF">PV328_008145</name>
</gene>
<evidence type="ECO:0000256" key="14">
    <source>
        <dbReference type="ARBA" id="ARBA00035131"/>
    </source>
</evidence>
<dbReference type="CDD" id="cd16536">
    <property type="entry name" value="RING-HC_RNF10"/>
    <property type="match status" value="1"/>
</dbReference>
<evidence type="ECO:0000256" key="3">
    <source>
        <dbReference type="ARBA" id="ARBA00004496"/>
    </source>
</evidence>
<dbReference type="PANTHER" id="PTHR12983">
    <property type="entry name" value="RING FINGER 10 FAMILY MEMBER"/>
    <property type="match status" value="1"/>
</dbReference>
<comment type="catalytic activity">
    <reaction evidence="1">
        <text>S-ubiquitinyl-[E2 ubiquitin-conjugating enzyme]-L-cysteine + [acceptor protein]-L-lysine = [E2 ubiquitin-conjugating enzyme]-L-cysteine + N(6)-ubiquitinyl-[acceptor protein]-L-lysine.</text>
        <dbReference type="EC" id="2.3.2.27"/>
    </reaction>
</comment>
<evidence type="ECO:0000256" key="12">
    <source>
        <dbReference type="ARBA" id="ARBA00022833"/>
    </source>
</evidence>
<dbReference type="PROSITE" id="PS50089">
    <property type="entry name" value="ZF_RING_2"/>
    <property type="match status" value="1"/>
</dbReference>
<feature type="compositionally biased region" description="Polar residues" evidence="17">
    <location>
        <begin position="591"/>
        <end position="614"/>
    </location>
</feature>
<dbReference type="Gene3D" id="3.30.40.10">
    <property type="entry name" value="Zinc/RING finger domain, C3HC4 (zinc finger)"/>
    <property type="match status" value="1"/>
</dbReference>
<evidence type="ECO:0000256" key="17">
    <source>
        <dbReference type="SAM" id="MobiDB-lite"/>
    </source>
</evidence>
<feature type="region of interest" description="Disordered" evidence="17">
    <location>
        <begin position="1"/>
        <end position="89"/>
    </location>
</feature>
<dbReference type="GO" id="GO:0008270">
    <property type="term" value="F:zinc ion binding"/>
    <property type="evidence" value="ECO:0007669"/>
    <property type="project" value="UniProtKB-KW"/>
</dbReference>
<evidence type="ECO:0000256" key="4">
    <source>
        <dbReference type="ARBA" id="ARBA00004906"/>
    </source>
</evidence>
<feature type="region of interest" description="Disordered" evidence="17">
    <location>
        <begin position="363"/>
        <end position="395"/>
    </location>
</feature>
<protein>
    <recommendedName>
        <fullName evidence="14">E3 ubiquitin-protein ligase RNF10</fullName>
        <ecNumber evidence="6">2.3.2.27</ecNumber>
    </recommendedName>
    <alternativeName>
        <fullName evidence="15">RING finger protein 10</fullName>
    </alternativeName>
</protein>
<keyword evidence="7" id="KW-0963">Cytoplasm</keyword>
<dbReference type="GO" id="GO:0045944">
    <property type="term" value="P:positive regulation of transcription by RNA polymerase II"/>
    <property type="evidence" value="ECO:0007669"/>
    <property type="project" value="TreeGrafter"/>
</dbReference>
<evidence type="ECO:0000256" key="11">
    <source>
        <dbReference type="ARBA" id="ARBA00022786"/>
    </source>
</evidence>
<feature type="compositionally biased region" description="Low complexity" evidence="17">
    <location>
        <begin position="568"/>
        <end position="582"/>
    </location>
</feature>
<accession>A0AA39CB26</accession>
<dbReference type="InterPro" id="IPR013083">
    <property type="entry name" value="Znf_RING/FYVE/PHD"/>
</dbReference>
<feature type="compositionally biased region" description="Basic and acidic residues" evidence="17">
    <location>
        <begin position="374"/>
        <end position="395"/>
    </location>
</feature>
<evidence type="ECO:0000256" key="6">
    <source>
        <dbReference type="ARBA" id="ARBA00012483"/>
    </source>
</evidence>
<dbReference type="Proteomes" id="UP001168990">
    <property type="component" value="Unassembled WGS sequence"/>
</dbReference>
<comment type="caution">
    <text evidence="19">The sequence shown here is derived from an EMBL/GenBank/DDBJ whole genome shotgun (WGS) entry which is preliminary data.</text>
</comment>
<dbReference type="SMART" id="SM00184">
    <property type="entry name" value="RING"/>
    <property type="match status" value="1"/>
</dbReference>
<feature type="compositionally biased region" description="Polar residues" evidence="17">
    <location>
        <begin position="623"/>
        <end position="646"/>
    </location>
</feature>
<feature type="region of interest" description="Disordered" evidence="17">
    <location>
        <begin position="508"/>
        <end position="666"/>
    </location>
</feature>
<feature type="region of interest" description="Disordered" evidence="17">
    <location>
        <begin position="689"/>
        <end position="710"/>
    </location>
</feature>
<reference evidence="19" key="2">
    <citation type="submission" date="2023-03" db="EMBL/GenBank/DDBJ databases">
        <authorList>
            <person name="Inwood S.N."/>
            <person name="Skelly J.G."/>
            <person name="Guhlin J."/>
            <person name="Harrop T.W.R."/>
            <person name="Goldson S.G."/>
            <person name="Dearden P.K."/>
        </authorList>
    </citation>
    <scope>NUCLEOTIDE SEQUENCE</scope>
    <source>
        <strain evidence="19">Irish</strain>
        <tissue evidence="19">Whole body</tissue>
    </source>
</reference>
<feature type="compositionally biased region" description="Basic and acidic residues" evidence="17">
    <location>
        <begin position="79"/>
        <end position="88"/>
    </location>
</feature>
<keyword evidence="20" id="KW-1185">Reference proteome</keyword>
<feature type="compositionally biased region" description="Polar residues" evidence="17">
    <location>
        <begin position="552"/>
        <end position="561"/>
    </location>
</feature>
<dbReference type="GO" id="GO:0005737">
    <property type="term" value="C:cytoplasm"/>
    <property type="evidence" value="ECO:0007669"/>
    <property type="project" value="UniProtKB-SubCell"/>
</dbReference>
<evidence type="ECO:0000256" key="8">
    <source>
        <dbReference type="ARBA" id="ARBA00022679"/>
    </source>
</evidence>
<keyword evidence="11" id="KW-0833">Ubl conjugation pathway</keyword>
<sequence>MDKKSSKYTQPSANKGAAAESKKNQDITNGKLFPKTSRRRESPGNNSCSKNEQSKKLGLHNKTRNFDKRPKPKGQYHGGTKENTKVDDNDMAELGSVMVPGSKKQNLNHLLNFHYEPREVQGGSGDWSHGRSSKNYNNSNRWLPPVQRHKYNKELFLQANCQFVVNFDGDYSRYLIDPDTLVDWKLIEQIKVDTSESLSCPICLGSPIAARMTRCGHVFCWPCILHYLSLSDKSWRKCPICFESIHKSDLKSVIEITRKPMNIGDDVNLRLMRRKRGSLLAVPVGETETPDPETFFQVSEHPSSQIYSKLLLANAADIMEIIELERVQLKLELIDDPHSPENCFIEQALIELTAREECALKQGEKKLESQTPKKNKDISLPEFDFSKDQKKSETNIEEKNLATNSHGNQKFFYFYQSDDGQHVYLHAMNVKMLELQYGDLEHSPRIISGKILEKESGSFTEDLRKRLRYLCHLPLTCSFEIAEIELTTPLISNEVLGLFQEQLALREKRRRNREREEKKREKKITAEENKWMGKYPTPNVHIESRKHFPQWQPGSPSSASMSIPTPPGSLTSSSLASSPSRSSFDDDSTSVRDLTTWTPLQNDSGPSFAQMLQNKDSRRESTSQRAWPSVGSSVQKSPISGASGNATWVDGNRPIAGSSTDLDDYPSVPTYNPSFGDVLAQALEQTELLDSSHGHVEAGSRKTKKKKRGKATVLFATGMTRAS</sequence>
<organism evidence="19 20">
    <name type="scientific">Microctonus aethiopoides</name>
    <dbReference type="NCBI Taxonomy" id="144406"/>
    <lineage>
        <taxon>Eukaryota</taxon>
        <taxon>Metazoa</taxon>
        <taxon>Ecdysozoa</taxon>
        <taxon>Arthropoda</taxon>
        <taxon>Hexapoda</taxon>
        <taxon>Insecta</taxon>
        <taxon>Pterygota</taxon>
        <taxon>Neoptera</taxon>
        <taxon>Endopterygota</taxon>
        <taxon>Hymenoptera</taxon>
        <taxon>Apocrita</taxon>
        <taxon>Ichneumonoidea</taxon>
        <taxon>Braconidae</taxon>
        <taxon>Euphorinae</taxon>
        <taxon>Microctonus</taxon>
    </lineage>
</organism>
<dbReference type="InterPro" id="IPR001841">
    <property type="entry name" value="Znf_RING"/>
</dbReference>
<feature type="compositionally biased region" description="Basic and acidic residues" evidence="17">
    <location>
        <begin position="513"/>
        <end position="531"/>
    </location>
</feature>
<feature type="compositionally biased region" description="Basic residues" evidence="17">
    <location>
        <begin position="701"/>
        <end position="710"/>
    </location>
</feature>
<evidence type="ECO:0000256" key="13">
    <source>
        <dbReference type="ARBA" id="ARBA00023242"/>
    </source>
</evidence>
<evidence type="ECO:0000256" key="9">
    <source>
        <dbReference type="ARBA" id="ARBA00022723"/>
    </source>
</evidence>
<evidence type="ECO:0000256" key="15">
    <source>
        <dbReference type="ARBA" id="ARBA00035390"/>
    </source>
</evidence>